<gene>
    <name evidence="2" type="ORF">AAAU51_09560</name>
</gene>
<sequence>MVVRLEGEINGESVVLYRNKDSPGSPEIWDAVIPATLNGKYVIGLTAYDEAGNIGYYATYIITVDLASMRVTLEPLDIYATLNN</sequence>
<organism evidence="2 3">
    <name type="scientific">Anaerostipes amylophilus</name>
    <dbReference type="NCBI Taxonomy" id="2981779"/>
    <lineage>
        <taxon>Bacteria</taxon>
        <taxon>Bacillati</taxon>
        <taxon>Bacillota</taxon>
        <taxon>Clostridia</taxon>
        <taxon>Lachnospirales</taxon>
        <taxon>Lachnospiraceae</taxon>
        <taxon>Anaerostipes</taxon>
    </lineage>
</organism>
<evidence type="ECO:0000259" key="1">
    <source>
        <dbReference type="Pfam" id="PF13754"/>
    </source>
</evidence>
<dbReference type="RefSeq" id="WP_215718876.1">
    <property type="nucleotide sequence ID" value="NZ_JBBNIN010000013.1"/>
</dbReference>
<protein>
    <submittedName>
        <fullName evidence="2">PF13754 domain-containing protein</fullName>
    </submittedName>
</protein>
<proteinExistence type="predicted"/>
<accession>A0ABV1IW34</accession>
<evidence type="ECO:0000313" key="2">
    <source>
        <dbReference type="EMBL" id="MEQ2711420.1"/>
    </source>
</evidence>
<dbReference type="Pfam" id="PF13754">
    <property type="entry name" value="Big_3_4"/>
    <property type="match status" value="1"/>
</dbReference>
<name>A0ABV1IW34_9FIRM</name>
<dbReference type="EMBL" id="JBBNIN010000013">
    <property type="protein sequence ID" value="MEQ2711420.1"/>
    <property type="molecule type" value="Genomic_DNA"/>
</dbReference>
<feature type="domain" description="Ig-like" evidence="1">
    <location>
        <begin position="1"/>
        <end position="82"/>
    </location>
</feature>
<dbReference type="Proteomes" id="UP001482154">
    <property type="component" value="Unassembled WGS sequence"/>
</dbReference>
<reference evidence="2 3" key="1">
    <citation type="submission" date="2024-04" db="EMBL/GenBank/DDBJ databases">
        <title>Human intestinal bacterial collection.</title>
        <authorList>
            <person name="Pauvert C."/>
            <person name="Hitch T.C.A."/>
            <person name="Clavel T."/>
        </authorList>
    </citation>
    <scope>NUCLEOTIDE SEQUENCE [LARGE SCALE GENOMIC DNA]</scope>
    <source>
        <strain evidence="2 3">CLA-AA-H249</strain>
    </source>
</reference>
<evidence type="ECO:0000313" key="3">
    <source>
        <dbReference type="Proteomes" id="UP001482154"/>
    </source>
</evidence>
<comment type="caution">
    <text evidence="2">The sequence shown here is derived from an EMBL/GenBank/DDBJ whole genome shotgun (WGS) entry which is preliminary data.</text>
</comment>
<dbReference type="InterPro" id="IPR022038">
    <property type="entry name" value="Ig-like_bact"/>
</dbReference>
<keyword evidence="3" id="KW-1185">Reference proteome</keyword>